<proteinExistence type="predicted"/>
<comment type="caution">
    <text evidence="5">The sequence shown here is derived from an EMBL/GenBank/DDBJ whole genome shotgun (WGS) entry which is preliminary data.</text>
</comment>
<keyword evidence="2" id="KW-0238">DNA-binding</keyword>
<name>A0A096DNF5_9FIRM</name>
<dbReference type="InterPro" id="IPR010982">
    <property type="entry name" value="Lambda_DNA-bd_dom_sf"/>
</dbReference>
<dbReference type="EMBL" id="AZTB01000014">
    <property type="protein sequence ID" value="KGG80791.1"/>
    <property type="molecule type" value="Genomic_DNA"/>
</dbReference>
<gene>
    <name evidence="5" type="ORF">Y919_04160</name>
</gene>
<organism evidence="5 6">
    <name type="scientific">Caloranaerobacter azorensis H53214</name>
    <dbReference type="NCBI Taxonomy" id="1156417"/>
    <lineage>
        <taxon>Bacteria</taxon>
        <taxon>Bacillati</taxon>
        <taxon>Bacillota</taxon>
        <taxon>Tissierellia</taxon>
        <taxon>Tissierellales</taxon>
        <taxon>Thermohalobacteraceae</taxon>
        <taxon>Caloranaerobacter</taxon>
    </lineage>
</organism>
<dbReference type="InterPro" id="IPR000843">
    <property type="entry name" value="HTH_LacI"/>
</dbReference>
<dbReference type="PANTHER" id="PTHR30146:SF149">
    <property type="entry name" value="HTH-TYPE TRANSCRIPTIONAL REGULATOR EBGR"/>
    <property type="match status" value="1"/>
</dbReference>
<dbReference type="GO" id="GO:0000976">
    <property type="term" value="F:transcription cis-regulatory region binding"/>
    <property type="evidence" value="ECO:0007669"/>
    <property type="project" value="TreeGrafter"/>
</dbReference>
<dbReference type="FunFam" id="1.10.260.40:FF:000002">
    <property type="entry name" value="HTH-type transcriptional repressor PurR"/>
    <property type="match status" value="1"/>
</dbReference>
<evidence type="ECO:0000256" key="3">
    <source>
        <dbReference type="ARBA" id="ARBA00023163"/>
    </source>
</evidence>
<dbReference type="PROSITE" id="PS00356">
    <property type="entry name" value="HTH_LACI_1"/>
    <property type="match status" value="1"/>
</dbReference>
<feature type="domain" description="HTH lacI-type" evidence="4">
    <location>
        <begin position="4"/>
        <end position="58"/>
    </location>
</feature>
<dbReference type="SMART" id="SM00354">
    <property type="entry name" value="HTH_LACI"/>
    <property type="match status" value="1"/>
</dbReference>
<protein>
    <submittedName>
        <fullName evidence="5">LacI family transcriptional regulator</fullName>
    </submittedName>
</protein>
<dbReference type="Pfam" id="PF00532">
    <property type="entry name" value="Peripla_BP_1"/>
    <property type="match status" value="1"/>
</dbReference>
<dbReference type="STRING" id="1156417.Y919_04160"/>
<dbReference type="CDD" id="cd01392">
    <property type="entry name" value="HTH_LacI"/>
    <property type="match status" value="1"/>
</dbReference>
<dbReference type="InterPro" id="IPR028082">
    <property type="entry name" value="Peripla_BP_I"/>
</dbReference>
<evidence type="ECO:0000259" key="4">
    <source>
        <dbReference type="PROSITE" id="PS50932"/>
    </source>
</evidence>
<dbReference type="InterPro" id="IPR001761">
    <property type="entry name" value="Peripla_BP/Lac1_sug-bd_dom"/>
</dbReference>
<dbReference type="Gene3D" id="3.40.50.2300">
    <property type="match status" value="2"/>
</dbReference>
<reference evidence="5 6" key="1">
    <citation type="submission" date="2013-12" db="EMBL/GenBank/DDBJ databases">
        <title>Draft genome sequence of Caloranaerobacter sp. H53214.</title>
        <authorList>
            <person name="Jiang L.J."/>
            <person name="Shao Z.Z."/>
            <person name="Long M.N."/>
        </authorList>
    </citation>
    <scope>NUCLEOTIDE SEQUENCE [LARGE SCALE GENOMIC DNA]</scope>
    <source>
        <strain evidence="5 6">H53214</strain>
    </source>
</reference>
<dbReference type="SUPFAM" id="SSF47413">
    <property type="entry name" value="lambda repressor-like DNA-binding domains"/>
    <property type="match status" value="1"/>
</dbReference>
<evidence type="ECO:0000313" key="6">
    <source>
        <dbReference type="Proteomes" id="UP000029622"/>
    </source>
</evidence>
<evidence type="ECO:0000256" key="2">
    <source>
        <dbReference type="ARBA" id="ARBA00023125"/>
    </source>
</evidence>
<dbReference type="PANTHER" id="PTHR30146">
    <property type="entry name" value="LACI-RELATED TRANSCRIPTIONAL REPRESSOR"/>
    <property type="match status" value="1"/>
</dbReference>
<dbReference type="SUPFAM" id="SSF53822">
    <property type="entry name" value="Periplasmic binding protein-like I"/>
    <property type="match status" value="1"/>
</dbReference>
<keyword evidence="1" id="KW-0805">Transcription regulation</keyword>
<dbReference type="Gene3D" id="1.10.260.40">
    <property type="entry name" value="lambda repressor-like DNA-binding domains"/>
    <property type="match status" value="1"/>
</dbReference>
<sequence>MLSVTIKDVARIAGVSISTVSRVINNSKPVSPEIRKKVLDVIEEIGYKPNEIARTLVTKKSFLIGVIVTDIGNSYIADMVRGIEEVGKMYNYDILLCSTYGDKAAELKYMQLLNRKQVEGIILVSDVLNSEIREQIDKYDIPFVFLSRFSHQEDYATVTIDYIDASYEMTKYLVSLGHRNILYLGVKEDVNSLESMKIKGFERASTDTEGMNSNIHFAKGYKIEDGYEAAKEIFKDYNDFTAIYCSNDELAIGVMNYCYDNKIRIPDDISVVGFGDISIVSNLRPRLTTIKIPFYDIGAVAIRRIIKELKKEPLEEKCTILPFHLQKRDSSIKIT</sequence>
<dbReference type="PROSITE" id="PS50932">
    <property type="entry name" value="HTH_LACI_2"/>
    <property type="match status" value="1"/>
</dbReference>
<dbReference type="AlphaFoldDB" id="A0A096DNF5"/>
<keyword evidence="3" id="KW-0804">Transcription</keyword>
<dbReference type="GO" id="GO:0003700">
    <property type="term" value="F:DNA-binding transcription factor activity"/>
    <property type="evidence" value="ECO:0007669"/>
    <property type="project" value="TreeGrafter"/>
</dbReference>
<dbReference type="Proteomes" id="UP000029622">
    <property type="component" value="Unassembled WGS sequence"/>
</dbReference>
<accession>A0A096DNF5</accession>
<dbReference type="PRINTS" id="PR00036">
    <property type="entry name" value="HTHLACI"/>
</dbReference>
<dbReference type="CDD" id="cd06267">
    <property type="entry name" value="PBP1_LacI_sugar_binding-like"/>
    <property type="match status" value="1"/>
</dbReference>
<dbReference type="Pfam" id="PF00356">
    <property type="entry name" value="LacI"/>
    <property type="match status" value="1"/>
</dbReference>
<evidence type="ECO:0000313" key="5">
    <source>
        <dbReference type="EMBL" id="KGG80791.1"/>
    </source>
</evidence>
<evidence type="ECO:0000256" key="1">
    <source>
        <dbReference type="ARBA" id="ARBA00023015"/>
    </source>
</evidence>